<dbReference type="FunCoup" id="A0A2T3BCW2">
    <property type="interactions" value="742"/>
</dbReference>
<dbReference type="PIRSF" id="PIRSF000941">
    <property type="entry name" value="DUSP12"/>
    <property type="match status" value="1"/>
</dbReference>
<evidence type="ECO:0000256" key="6">
    <source>
        <dbReference type="SAM" id="MobiDB-lite"/>
    </source>
</evidence>
<evidence type="ECO:0000256" key="5">
    <source>
        <dbReference type="PIRSR" id="PIRSR000941-50"/>
    </source>
</evidence>
<comment type="similarity">
    <text evidence="1">Belongs to the protein-tyrosine phosphatase family. Non-receptor class dual specificity subfamily.</text>
</comment>
<reference evidence="9 10" key="1">
    <citation type="journal article" date="2018" name="New Phytol.">
        <title>Comparative genomics and transcriptomics depict ericoid mycorrhizal fungi as versatile saprotrophs and plant mutualists.</title>
        <authorList>
            <person name="Martino E."/>
            <person name="Morin E."/>
            <person name="Grelet G.A."/>
            <person name="Kuo A."/>
            <person name="Kohler A."/>
            <person name="Daghino S."/>
            <person name="Barry K.W."/>
            <person name="Cichocki N."/>
            <person name="Clum A."/>
            <person name="Dockter R.B."/>
            <person name="Hainaut M."/>
            <person name="Kuo R.C."/>
            <person name="LaButti K."/>
            <person name="Lindahl B.D."/>
            <person name="Lindquist E.A."/>
            <person name="Lipzen A."/>
            <person name="Khouja H.R."/>
            <person name="Magnuson J."/>
            <person name="Murat C."/>
            <person name="Ohm R.A."/>
            <person name="Singer S.W."/>
            <person name="Spatafora J.W."/>
            <person name="Wang M."/>
            <person name="Veneault-Fourrey C."/>
            <person name="Henrissat B."/>
            <person name="Grigoriev I.V."/>
            <person name="Martin F.M."/>
            <person name="Perotto S."/>
        </authorList>
    </citation>
    <scope>NUCLEOTIDE SEQUENCE [LARGE SCALE GENOMIC DNA]</scope>
    <source>
        <strain evidence="9 10">ATCC 22711</strain>
    </source>
</reference>
<dbReference type="GO" id="GO:0008138">
    <property type="term" value="F:protein tyrosine/serine/threonine phosphatase activity"/>
    <property type="evidence" value="ECO:0007669"/>
    <property type="project" value="InterPro"/>
</dbReference>
<gene>
    <name evidence="9" type="ORF">M430DRAFT_46283</name>
</gene>
<dbReference type="InterPro" id="IPR029021">
    <property type="entry name" value="Prot-tyrosine_phosphatase-like"/>
</dbReference>
<dbReference type="Proteomes" id="UP000241818">
    <property type="component" value="Unassembled WGS sequence"/>
</dbReference>
<dbReference type="OrthoDB" id="2017893at2759"/>
<evidence type="ECO:0000256" key="3">
    <source>
        <dbReference type="ARBA" id="ARBA00022801"/>
    </source>
</evidence>
<evidence type="ECO:0000259" key="8">
    <source>
        <dbReference type="PROSITE" id="PS50056"/>
    </source>
</evidence>
<dbReference type="EMBL" id="KZ679006">
    <property type="protein sequence ID" value="PSS27168.1"/>
    <property type="molecule type" value="Genomic_DNA"/>
</dbReference>
<protein>
    <recommendedName>
        <fullName evidence="2">protein-tyrosine-phosphatase</fullName>
        <ecNumber evidence="2">3.1.3.48</ecNumber>
    </recommendedName>
</protein>
<dbReference type="PROSITE" id="PS50054">
    <property type="entry name" value="TYR_PHOSPHATASE_DUAL"/>
    <property type="match status" value="1"/>
</dbReference>
<evidence type="ECO:0000259" key="7">
    <source>
        <dbReference type="PROSITE" id="PS50054"/>
    </source>
</evidence>
<dbReference type="GO" id="GO:0004725">
    <property type="term" value="F:protein tyrosine phosphatase activity"/>
    <property type="evidence" value="ECO:0007669"/>
    <property type="project" value="UniProtKB-EC"/>
</dbReference>
<organism evidence="9 10">
    <name type="scientific">Amorphotheca resinae ATCC 22711</name>
    <dbReference type="NCBI Taxonomy" id="857342"/>
    <lineage>
        <taxon>Eukaryota</taxon>
        <taxon>Fungi</taxon>
        <taxon>Dikarya</taxon>
        <taxon>Ascomycota</taxon>
        <taxon>Pezizomycotina</taxon>
        <taxon>Leotiomycetes</taxon>
        <taxon>Helotiales</taxon>
        <taxon>Amorphothecaceae</taxon>
        <taxon>Amorphotheca</taxon>
    </lineage>
</organism>
<keyword evidence="4" id="KW-0904">Protein phosphatase</keyword>
<dbReference type="STRING" id="857342.A0A2T3BCW2"/>
<dbReference type="PANTHER" id="PTHR45848">
    <property type="entry name" value="DUAL SPECIFICITY PROTEIN PHOSPHATASE 12 FAMILY MEMBER"/>
    <property type="match status" value="1"/>
</dbReference>
<dbReference type="InterPro" id="IPR000340">
    <property type="entry name" value="Dual-sp_phosphatase_cat-dom"/>
</dbReference>
<dbReference type="InterPro" id="IPR016278">
    <property type="entry name" value="DUSP12"/>
</dbReference>
<dbReference type="SMART" id="SM00195">
    <property type="entry name" value="DSPc"/>
    <property type="match status" value="1"/>
</dbReference>
<dbReference type="Pfam" id="PF00782">
    <property type="entry name" value="DSPc"/>
    <property type="match status" value="1"/>
</dbReference>
<feature type="region of interest" description="Disordered" evidence="6">
    <location>
        <begin position="317"/>
        <end position="336"/>
    </location>
</feature>
<dbReference type="PANTHER" id="PTHR45848:SF4">
    <property type="entry name" value="DUAL SPECIFICITY PROTEIN PHOSPHATASE 12"/>
    <property type="match status" value="1"/>
</dbReference>
<dbReference type="InterPro" id="IPR020422">
    <property type="entry name" value="TYR_PHOSPHATASE_DUAL_dom"/>
</dbReference>
<evidence type="ECO:0000313" key="10">
    <source>
        <dbReference type="Proteomes" id="UP000241818"/>
    </source>
</evidence>
<dbReference type="CDD" id="cd14518">
    <property type="entry name" value="DSP_fungal_YVH1"/>
    <property type="match status" value="1"/>
</dbReference>
<dbReference type="SUPFAM" id="SSF52799">
    <property type="entry name" value="(Phosphotyrosine protein) phosphatases II"/>
    <property type="match status" value="1"/>
</dbReference>
<name>A0A2T3BCW2_AMORE</name>
<feature type="domain" description="Tyrosine specific protein phosphatases" evidence="8">
    <location>
        <begin position="64"/>
        <end position="132"/>
    </location>
</feature>
<accession>A0A2T3BCW2</accession>
<dbReference type="InterPro" id="IPR000387">
    <property type="entry name" value="Tyr_Pase_dom"/>
</dbReference>
<evidence type="ECO:0000313" key="9">
    <source>
        <dbReference type="EMBL" id="PSS27168.1"/>
    </source>
</evidence>
<evidence type="ECO:0000256" key="4">
    <source>
        <dbReference type="ARBA" id="ARBA00022912"/>
    </source>
</evidence>
<dbReference type="RefSeq" id="XP_024724693.1">
    <property type="nucleotide sequence ID" value="XM_024867832.1"/>
</dbReference>
<dbReference type="PROSITE" id="PS50056">
    <property type="entry name" value="TYR_PHOSPHATASE_2"/>
    <property type="match status" value="1"/>
</dbReference>
<feature type="domain" description="Tyrosine-protein phosphatase" evidence="7">
    <location>
        <begin position="4"/>
        <end position="153"/>
    </location>
</feature>
<dbReference type="AlphaFoldDB" id="A0A2T3BCW2"/>
<dbReference type="GeneID" id="36575913"/>
<keyword evidence="10" id="KW-1185">Reference proteome</keyword>
<dbReference type="InParanoid" id="A0A2T3BCW2"/>
<feature type="active site" description="Phosphocysteine intermediate" evidence="5">
    <location>
        <position position="96"/>
    </location>
</feature>
<proteinExistence type="inferred from homology"/>
<sequence>MALSRVPGDDELYVGGIFTLRRKDALAKHGITHVVSVLKYDFTEFEDWEKYEHLGIDVDDVADEDLLGEFERTGSWIERALKEGKGGKEGRVLVHCAMGKSRSVTVVVAYLLRQYPHHTVESALDLVRQTRPIAEPNEGFMEQLELYKNMGCPRDIKNHPQYQRWLFQREVDLAVAAGMAPDRVRFEDEEVQQEGEVRDREVELRCRKCRRTLATTPYLLPHLPTPPKHSPSLPPSALHSICTNHFLHPLSWMRPALEQGLLQGRLECPNPKCGAQLGRYAWQGLRCSCNVWVCPAFSLQKARVDEAVKKREVKGVGAEGGGGIRLPPGMREKENL</sequence>
<evidence type="ECO:0000256" key="1">
    <source>
        <dbReference type="ARBA" id="ARBA00008601"/>
    </source>
</evidence>
<dbReference type="Gene3D" id="3.90.190.10">
    <property type="entry name" value="Protein tyrosine phosphatase superfamily"/>
    <property type="match status" value="1"/>
</dbReference>
<dbReference type="GO" id="GO:0005634">
    <property type="term" value="C:nucleus"/>
    <property type="evidence" value="ECO:0007669"/>
    <property type="project" value="TreeGrafter"/>
</dbReference>
<evidence type="ECO:0000256" key="2">
    <source>
        <dbReference type="ARBA" id="ARBA00013064"/>
    </source>
</evidence>
<keyword evidence="3" id="KW-0378">Hydrolase</keyword>
<dbReference type="EC" id="3.1.3.48" evidence="2"/>